<evidence type="ECO:0008006" key="7">
    <source>
        <dbReference type="Google" id="ProtNLM"/>
    </source>
</evidence>
<evidence type="ECO:0000256" key="1">
    <source>
        <dbReference type="ARBA" id="ARBA00006432"/>
    </source>
</evidence>
<dbReference type="InterPro" id="IPR045851">
    <property type="entry name" value="AMP-bd_C_sf"/>
</dbReference>
<dbReference type="InterPro" id="IPR020845">
    <property type="entry name" value="AMP-binding_CS"/>
</dbReference>
<proteinExistence type="inferred from homology"/>
<dbReference type="SUPFAM" id="SSF56801">
    <property type="entry name" value="Acetyl-CoA synthetase-like"/>
    <property type="match status" value="1"/>
</dbReference>
<name>A0A1Y2FHS6_PROLT</name>
<dbReference type="AlphaFoldDB" id="A0A1Y2FHS6"/>
<feature type="domain" description="AMP-binding enzyme C-terminal" evidence="4">
    <location>
        <begin position="467"/>
        <end position="553"/>
    </location>
</feature>
<feature type="domain" description="AMP-dependent synthetase/ligase" evidence="3">
    <location>
        <begin position="22"/>
        <end position="415"/>
    </location>
</feature>
<dbReference type="GeneID" id="63784308"/>
<organism evidence="5 6">
    <name type="scientific">Protomyces lactucae-debilis</name>
    <dbReference type="NCBI Taxonomy" id="2754530"/>
    <lineage>
        <taxon>Eukaryota</taxon>
        <taxon>Fungi</taxon>
        <taxon>Dikarya</taxon>
        <taxon>Ascomycota</taxon>
        <taxon>Taphrinomycotina</taxon>
        <taxon>Taphrinomycetes</taxon>
        <taxon>Taphrinales</taxon>
        <taxon>Protomycetaceae</taxon>
        <taxon>Protomyces</taxon>
    </lineage>
</organism>
<evidence type="ECO:0000313" key="5">
    <source>
        <dbReference type="EMBL" id="ORY83157.1"/>
    </source>
</evidence>
<dbReference type="RefSeq" id="XP_040725738.1">
    <property type="nucleotide sequence ID" value="XM_040867709.1"/>
</dbReference>
<comment type="similarity">
    <text evidence="1">Belongs to the ATP-dependent AMP-binding enzyme family.</text>
</comment>
<dbReference type="Pfam" id="PF00501">
    <property type="entry name" value="AMP-binding"/>
    <property type="match status" value="1"/>
</dbReference>
<sequence>MPLPTPFTAPPSPETDVLSLFFDKAATNYEESRIVFWDNDPNSKPLTYGATRESFKRFGHALKHKVGVQPGDRVGLMSLNGVHYPVMLFGIMCAGGQAVPINPQSLVQDILKYIQISGLKVIIVDAQFYHAVRGVLQHHPDLTVIVRGDMPTPTDKSHYSWTALLDGPELEWPRGSHVNESLALICFSSGTSGLPKAVMLTHQNVVAQTHKYHYAAHHKRHMQDVNRRITVLGAFPSFHAAGLFGSIFDPLYNGFTSVILQQFSLPAYLDLLEKFRPDQIMVAPPIVLLLARHPLVEGRNFSYLEHIIVGAAPCGQDLADACVKRINPKIRIQQMWGMSELVCLGSAASFGGNFGIPAPGQPGGDCGYPLPGMELKIVNLETDEEIVPATVVDLRNETQRGELLVKGDNVFSGYLGMSEEENAKFFTADGFYRTGDVAVAAKDGRLWIVDRIKELIKSSGFQVAPAEIEGILLSHPEIVDCAVVGVPDLQKEGTTENVRAYIVLKADGTLKTMDEQTAKAAIEAWYEPQVLGYKRLRGGIRFVDQVPKSPAGKILRRLLRDEIAAESAAEQSKL</sequence>
<keyword evidence="2" id="KW-0436">Ligase</keyword>
<reference evidence="5 6" key="1">
    <citation type="submission" date="2016-07" db="EMBL/GenBank/DDBJ databases">
        <title>Pervasive Adenine N6-methylation of Active Genes in Fungi.</title>
        <authorList>
            <consortium name="DOE Joint Genome Institute"/>
            <person name="Mondo S.J."/>
            <person name="Dannebaum R.O."/>
            <person name="Kuo R.C."/>
            <person name="Labutti K."/>
            <person name="Haridas S."/>
            <person name="Kuo A."/>
            <person name="Salamov A."/>
            <person name="Ahrendt S.R."/>
            <person name="Lipzen A."/>
            <person name="Sullivan W."/>
            <person name="Andreopoulos W.B."/>
            <person name="Clum A."/>
            <person name="Lindquist E."/>
            <person name="Daum C."/>
            <person name="Ramamoorthy G.K."/>
            <person name="Gryganskyi A."/>
            <person name="Culley D."/>
            <person name="Magnuson J.K."/>
            <person name="James T.Y."/>
            <person name="O'Malley M.A."/>
            <person name="Stajich J.E."/>
            <person name="Spatafora J.W."/>
            <person name="Visel A."/>
            <person name="Grigoriev I.V."/>
        </authorList>
    </citation>
    <scope>NUCLEOTIDE SEQUENCE [LARGE SCALE GENOMIC DNA]</scope>
    <source>
        <strain evidence="5 6">12-1054</strain>
    </source>
</reference>
<dbReference type="EMBL" id="MCFI01000008">
    <property type="protein sequence ID" value="ORY83157.1"/>
    <property type="molecule type" value="Genomic_DNA"/>
</dbReference>
<dbReference type="PANTHER" id="PTHR24096">
    <property type="entry name" value="LONG-CHAIN-FATTY-ACID--COA LIGASE"/>
    <property type="match status" value="1"/>
</dbReference>
<dbReference type="OMA" id="HITGRKT"/>
<dbReference type="Gene3D" id="3.30.300.30">
    <property type="match status" value="1"/>
</dbReference>
<dbReference type="InterPro" id="IPR000873">
    <property type="entry name" value="AMP-dep_synth/lig_dom"/>
</dbReference>
<dbReference type="Proteomes" id="UP000193685">
    <property type="component" value="Unassembled WGS sequence"/>
</dbReference>
<keyword evidence="6" id="KW-1185">Reference proteome</keyword>
<evidence type="ECO:0000313" key="6">
    <source>
        <dbReference type="Proteomes" id="UP000193685"/>
    </source>
</evidence>
<dbReference type="Pfam" id="PF13193">
    <property type="entry name" value="AMP-binding_C"/>
    <property type="match status" value="1"/>
</dbReference>
<dbReference type="Gene3D" id="3.40.50.12780">
    <property type="entry name" value="N-terminal domain of ligase-like"/>
    <property type="match status" value="1"/>
</dbReference>
<gene>
    <name evidence="5" type="ORF">BCR37DRAFT_346650</name>
</gene>
<dbReference type="OrthoDB" id="6509636at2759"/>
<dbReference type="GO" id="GO:0016405">
    <property type="term" value="F:CoA-ligase activity"/>
    <property type="evidence" value="ECO:0007669"/>
    <property type="project" value="TreeGrafter"/>
</dbReference>
<dbReference type="PANTHER" id="PTHR24096:SF149">
    <property type="entry name" value="AMP-BINDING DOMAIN-CONTAINING PROTEIN-RELATED"/>
    <property type="match status" value="1"/>
</dbReference>
<dbReference type="PROSITE" id="PS00455">
    <property type="entry name" value="AMP_BINDING"/>
    <property type="match status" value="1"/>
</dbReference>
<dbReference type="InterPro" id="IPR025110">
    <property type="entry name" value="AMP-bd_C"/>
</dbReference>
<dbReference type="InterPro" id="IPR042099">
    <property type="entry name" value="ANL_N_sf"/>
</dbReference>
<protein>
    <recommendedName>
        <fullName evidence="7">4-coumarate-CoA ligase</fullName>
    </recommendedName>
</protein>
<evidence type="ECO:0000259" key="3">
    <source>
        <dbReference type="Pfam" id="PF00501"/>
    </source>
</evidence>
<comment type="caution">
    <text evidence="5">The sequence shown here is derived from an EMBL/GenBank/DDBJ whole genome shotgun (WGS) entry which is preliminary data.</text>
</comment>
<evidence type="ECO:0000259" key="4">
    <source>
        <dbReference type="Pfam" id="PF13193"/>
    </source>
</evidence>
<evidence type="ECO:0000256" key="2">
    <source>
        <dbReference type="ARBA" id="ARBA00022598"/>
    </source>
</evidence>
<accession>A0A1Y2FHS6</accession>
<dbReference type="STRING" id="56484.A0A1Y2FHS6"/>